<keyword evidence="1" id="KW-0472">Membrane</keyword>
<name>A0A4R0RE68_9APHY</name>
<gene>
    <name evidence="3" type="ORF">EIP91_001350</name>
</gene>
<evidence type="ECO:0000313" key="3">
    <source>
        <dbReference type="EMBL" id="TCD66470.1"/>
    </source>
</evidence>
<organism evidence="3 4">
    <name type="scientific">Steccherinum ochraceum</name>
    <dbReference type="NCBI Taxonomy" id="92696"/>
    <lineage>
        <taxon>Eukaryota</taxon>
        <taxon>Fungi</taxon>
        <taxon>Dikarya</taxon>
        <taxon>Basidiomycota</taxon>
        <taxon>Agaricomycotina</taxon>
        <taxon>Agaricomycetes</taxon>
        <taxon>Polyporales</taxon>
        <taxon>Steccherinaceae</taxon>
        <taxon>Steccherinum</taxon>
    </lineage>
</organism>
<feature type="transmembrane region" description="Helical" evidence="1">
    <location>
        <begin position="51"/>
        <end position="71"/>
    </location>
</feature>
<dbReference type="EMBL" id="RWJN01000134">
    <property type="protein sequence ID" value="TCD66470.1"/>
    <property type="molecule type" value="Genomic_DNA"/>
</dbReference>
<proteinExistence type="predicted"/>
<dbReference type="AlphaFoldDB" id="A0A4R0RE68"/>
<feature type="transmembrane region" description="Helical" evidence="1">
    <location>
        <begin position="135"/>
        <end position="156"/>
    </location>
</feature>
<dbReference type="Proteomes" id="UP000292702">
    <property type="component" value="Unassembled WGS sequence"/>
</dbReference>
<feature type="signal peptide" evidence="2">
    <location>
        <begin position="1"/>
        <end position="29"/>
    </location>
</feature>
<evidence type="ECO:0000256" key="2">
    <source>
        <dbReference type="SAM" id="SignalP"/>
    </source>
</evidence>
<sequence length="228" mass="25527">MAMLLWVICMLSVLLQIPLLVVLYAKSTGDPRTIPSHPLLSSETTDFSGPVPHDVIASLWLSLVAAAYLFLHTLAFRQPDFALINPVSSSIPFILNTVAAILYTARRPSPDQLATAGYAQYYSHPQTTVNNLLGIFWLLMVIVMLYFVVEVHLAVLEMRAIPEEREREENNYRPYGTSQDNVLGQAEGYVHVLSVENTKLTISAFDSYSEVTRTDLPVIISRMTRDVL</sequence>
<protein>
    <submittedName>
        <fullName evidence="3">Uncharacterized protein</fullName>
    </submittedName>
</protein>
<reference evidence="3 4" key="1">
    <citation type="submission" date="2018-11" db="EMBL/GenBank/DDBJ databases">
        <title>Genome assembly of Steccherinum ochraceum LE-BIN_3174, the white-rot fungus of the Steccherinaceae family (The Residual Polyporoid clade, Polyporales, Basidiomycota).</title>
        <authorList>
            <person name="Fedorova T.V."/>
            <person name="Glazunova O.A."/>
            <person name="Landesman E.O."/>
            <person name="Moiseenko K.V."/>
            <person name="Psurtseva N.V."/>
            <person name="Savinova O.S."/>
            <person name="Shakhova N.V."/>
            <person name="Tyazhelova T.V."/>
            <person name="Vasina D.V."/>
        </authorList>
    </citation>
    <scope>NUCLEOTIDE SEQUENCE [LARGE SCALE GENOMIC DNA]</scope>
    <source>
        <strain evidence="3 4">LE-BIN_3174</strain>
    </source>
</reference>
<keyword evidence="1" id="KW-0812">Transmembrane</keyword>
<evidence type="ECO:0000313" key="4">
    <source>
        <dbReference type="Proteomes" id="UP000292702"/>
    </source>
</evidence>
<evidence type="ECO:0000256" key="1">
    <source>
        <dbReference type="SAM" id="Phobius"/>
    </source>
</evidence>
<comment type="caution">
    <text evidence="3">The sequence shown here is derived from an EMBL/GenBank/DDBJ whole genome shotgun (WGS) entry which is preliminary data.</text>
</comment>
<feature type="chain" id="PRO_5020933446" evidence="2">
    <location>
        <begin position="30"/>
        <end position="228"/>
    </location>
</feature>
<feature type="transmembrane region" description="Helical" evidence="1">
    <location>
        <begin position="83"/>
        <end position="103"/>
    </location>
</feature>
<keyword evidence="2" id="KW-0732">Signal</keyword>
<keyword evidence="1" id="KW-1133">Transmembrane helix</keyword>
<accession>A0A4R0RE68</accession>
<keyword evidence="4" id="KW-1185">Reference proteome</keyword>